<dbReference type="Gene3D" id="2.60.40.2080">
    <property type="match status" value="1"/>
</dbReference>
<keyword evidence="1" id="KW-0175">Coiled coil</keyword>
<dbReference type="InterPro" id="IPR019019">
    <property type="entry name" value="H-type_lectin_domain"/>
</dbReference>
<keyword evidence="5" id="KW-1185">Reference proteome</keyword>
<dbReference type="AlphaFoldDB" id="A0A8J9ZVA5"/>
<accession>A0A8J9ZVA5</accession>
<sequence length="277" mass="30936">MSQLLRFVVFLVLLVSTGAAPISTSKSKQDPSYFQLDIISLKRSVGQLSGWMGKMQNEIKSVRNNFGGINVQLSEMKAIPGQIAVLEASQDGCCPAVGELGSSINGSGLRQHKVGRTLDVGRWQEPDQTMKEEIQLLQTIVAEMAAKDQTFREEMQQLQNKMAAKERKIQALEQNIQPVESRTYIERCESGVLQTLDATFSTGFGERYLDMTATFSRAFRTTPVVTVGLDSLDDDWRTNLRVTAKVLSKSTTDLTVRIGTWYNSLLYRVDIHWMACA</sequence>
<dbReference type="Proteomes" id="UP000838412">
    <property type="component" value="Chromosome 4"/>
</dbReference>
<dbReference type="GO" id="GO:0030246">
    <property type="term" value="F:carbohydrate binding"/>
    <property type="evidence" value="ECO:0007669"/>
    <property type="project" value="InterPro"/>
</dbReference>
<protein>
    <submittedName>
        <fullName evidence="4">Hypp2928 protein</fullName>
    </submittedName>
</protein>
<dbReference type="Pfam" id="PF09458">
    <property type="entry name" value="H_lectin"/>
    <property type="match status" value="1"/>
</dbReference>
<name>A0A8J9ZVA5_BRALA</name>
<evidence type="ECO:0000313" key="5">
    <source>
        <dbReference type="Proteomes" id="UP000838412"/>
    </source>
</evidence>
<dbReference type="InterPro" id="IPR037221">
    <property type="entry name" value="H-type_lectin_dom_sf"/>
</dbReference>
<gene>
    <name evidence="4" type="primary">Hypp2928</name>
    <name evidence="4" type="ORF">BLAG_LOCUS18699</name>
</gene>
<evidence type="ECO:0000256" key="1">
    <source>
        <dbReference type="SAM" id="Coils"/>
    </source>
</evidence>
<feature type="signal peptide" evidence="2">
    <location>
        <begin position="1"/>
        <end position="19"/>
    </location>
</feature>
<feature type="chain" id="PRO_5035472943" evidence="2">
    <location>
        <begin position="20"/>
        <end position="277"/>
    </location>
</feature>
<evidence type="ECO:0000313" key="4">
    <source>
        <dbReference type="EMBL" id="CAH1264276.1"/>
    </source>
</evidence>
<dbReference type="OrthoDB" id="6105944at2759"/>
<dbReference type="SUPFAM" id="SSF141086">
    <property type="entry name" value="Agglutinin HPA-like"/>
    <property type="match status" value="1"/>
</dbReference>
<keyword evidence="2" id="KW-0732">Signal</keyword>
<evidence type="ECO:0000259" key="3">
    <source>
        <dbReference type="Pfam" id="PF09458"/>
    </source>
</evidence>
<proteinExistence type="predicted"/>
<feature type="coiled-coil region" evidence="1">
    <location>
        <begin position="141"/>
        <end position="182"/>
    </location>
</feature>
<feature type="domain" description="H-type lectin" evidence="3">
    <location>
        <begin position="212"/>
        <end position="275"/>
    </location>
</feature>
<dbReference type="GO" id="GO:0007155">
    <property type="term" value="P:cell adhesion"/>
    <property type="evidence" value="ECO:0007669"/>
    <property type="project" value="InterPro"/>
</dbReference>
<dbReference type="EMBL" id="OV696689">
    <property type="protein sequence ID" value="CAH1264276.1"/>
    <property type="molecule type" value="Genomic_DNA"/>
</dbReference>
<evidence type="ECO:0000256" key="2">
    <source>
        <dbReference type="SAM" id="SignalP"/>
    </source>
</evidence>
<reference evidence="4" key="1">
    <citation type="submission" date="2022-01" db="EMBL/GenBank/DDBJ databases">
        <authorList>
            <person name="Braso-Vives M."/>
        </authorList>
    </citation>
    <scope>NUCLEOTIDE SEQUENCE</scope>
</reference>
<organism evidence="4 5">
    <name type="scientific">Branchiostoma lanceolatum</name>
    <name type="common">Common lancelet</name>
    <name type="synonym">Amphioxus lanceolatum</name>
    <dbReference type="NCBI Taxonomy" id="7740"/>
    <lineage>
        <taxon>Eukaryota</taxon>
        <taxon>Metazoa</taxon>
        <taxon>Chordata</taxon>
        <taxon>Cephalochordata</taxon>
        <taxon>Leptocardii</taxon>
        <taxon>Amphioxiformes</taxon>
        <taxon>Branchiostomatidae</taxon>
        <taxon>Branchiostoma</taxon>
    </lineage>
</organism>